<dbReference type="Pfam" id="PF13508">
    <property type="entry name" value="Acetyltransf_7"/>
    <property type="match status" value="1"/>
</dbReference>
<dbReference type="CDD" id="cd04301">
    <property type="entry name" value="NAT_SF"/>
    <property type="match status" value="1"/>
</dbReference>
<gene>
    <name evidence="2" type="ORF">K466DRAFT_666626</name>
</gene>
<evidence type="ECO:0000313" key="3">
    <source>
        <dbReference type="Proteomes" id="UP000308197"/>
    </source>
</evidence>
<dbReference type="GO" id="GO:0016747">
    <property type="term" value="F:acyltransferase activity, transferring groups other than amino-acyl groups"/>
    <property type="evidence" value="ECO:0007669"/>
    <property type="project" value="InterPro"/>
</dbReference>
<dbReference type="PROSITE" id="PS51186">
    <property type="entry name" value="GNAT"/>
    <property type="match status" value="1"/>
</dbReference>
<dbReference type="SUPFAM" id="SSF55729">
    <property type="entry name" value="Acyl-CoA N-acyltransferases (Nat)"/>
    <property type="match status" value="1"/>
</dbReference>
<name>A0A5C3NYC5_9APHY</name>
<dbReference type="InParanoid" id="A0A5C3NYC5"/>
<protein>
    <recommendedName>
        <fullName evidence="1">N-acetyltransferase domain-containing protein</fullName>
    </recommendedName>
</protein>
<keyword evidence="3" id="KW-1185">Reference proteome</keyword>
<accession>A0A5C3NYC5</accession>
<reference evidence="2 3" key="1">
    <citation type="journal article" date="2019" name="Nat. Ecol. Evol.">
        <title>Megaphylogeny resolves global patterns of mushroom evolution.</title>
        <authorList>
            <person name="Varga T."/>
            <person name="Krizsan K."/>
            <person name="Foldi C."/>
            <person name="Dima B."/>
            <person name="Sanchez-Garcia M."/>
            <person name="Sanchez-Ramirez S."/>
            <person name="Szollosi G.J."/>
            <person name="Szarkandi J.G."/>
            <person name="Papp V."/>
            <person name="Albert L."/>
            <person name="Andreopoulos W."/>
            <person name="Angelini C."/>
            <person name="Antonin V."/>
            <person name="Barry K.W."/>
            <person name="Bougher N.L."/>
            <person name="Buchanan P."/>
            <person name="Buyck B."/>
            <person name="Bense V."/>
            <person name="Catcheside P."/>
            <person name="Chovatia M."/>
            <person name="Cooper J."/>
            <person name="Damon W."/>
            <person name="Desjardin D."/>
            <person name="Finy P."/>
            <person name="Geml J."/>
            <person name="Haridas S."/>
            <person name="Hughes K."/>
            <person name="Justo A."/>
            <person name="Karasinski D."/>
            <person name="Kautmanova I."/>
            <person name="Kiss B."/>
            <person name="Kocsube S."/>
            <person name="Kotiranta H."/>
            <person name="LaButti K.M."/>
            <person name="Lechner B.E."/>
            <person name="Liimatainen K."/>
            <person name="Lipzen A."/>
            <person name="Lukacs Z."/>
            <person name="Mihaltcheva S."/>
            <person name="Morgado L.N."/>
            <person name="Niskanen T."/>
            <person name="Noordeloos M.E."/>
            <person name="Ohm R.A."/>
            <person name="Ortiz-Santana B."/>
            <person name="Ovrebo C."/>
            <person name="Racz N."/>
            <person name="Riley R."/>
            <person name="Savchenko A."/>
            <person name="Shiryaev A."/>
            <person name="Soop K."/>
            <person name="Spirin V."/>
            <person name="Szebenyi C."/>
            <person name="Tomsovsky M."/>
            <person name="Tulloss R.E."/>
            <person name="Uehling J."/>
            <person name="Grigoriev I.V."/>
            <person name="Vagvolgyi C."/>
            <person name="Papp T."/>
            <person name="Martin F.M."/>
            <person name="Miettinen O."/>
            <person name="Hibbett D.S."/>
            <person name="Nagy L.G."/>
        </authorList>
    </citation>
    <scope>NUCLEOTIDE SEQUENCE [LARGE SCALE GENOMIC DNA]</scope>
    <source>
        <strain evidence="2 3">HHB13444</strain>
    </source>
</reference>
<dbReference type="PANTHER" id="PTHR42791">
    <property type="entry name" value="GNAT FAMILY ACETYLTRANSFERASE"/>
    <property type="match status" value="1"/>
</dbReference>
<proteinExistence type="predicted"/>
<evidence type="ECO:0000313" key="2">
    <source>
        <dbReference type="EMBL" id="TFK82241.1"/>
    </source>
</evidence>
<dbReference type="Proteomes" id="UP000308197">
    <property type="component" value="Unassembled WGS sequence"/>
</dbReference>
<sequence>MAPPNVTFEFVDHPTENLAEEAKEVFAGVMKHDPVAKCLTGGDLNLIPLLGLTFLRALLLSPGVSHMFTARDDTGALVGFTVFTLPGQLMLSTQEQRENAKLSEFASQLSEAGREFYAETMDKLIPKANDKAFGIEDSERNTYWCNFAMVRSDYQGKGVAKALFRLAFKEASIASADKLGATVALTTTNEINVPIYEKIGFQQPDEKVTYMSPWTEWYLWFFNRSPSGSKSATEVITQERV</sequence>
<dbReference type="PANTHER" id="PTHR42791:SF2">
    <property type="entry name" value="N-ACETYLTRANSFERASE DOMAIN-CONTAINING PROTEIN"/>
    <property type="match status" value="1"/>
</dbReference>
<evidence type="ECO:0000259" key="1">
    <source>
        <dbReference type="PROSITE" id="PS51186"/>
    </source>
</evidence>
<dbReference type="EMBL" id="ML211506">
    <property type="protein sequence ID" value="TFK82241.1"/>
    <property type="molecule type" value="Genomic_DNA"/>
</dbReference>
<dbReference type="STRING" id="1314778.A0A5C3NYC5"/>
<feature type="domain" description="N-acetyltransferase" evidence="1">
    <location>
        <begin position="89"/>
        <end position="224"/>
    </location>
</feature>
<dbReference type="InterPro" id="IPR052523">
    <property type="entry name" value="Trichothecene_AcTrans"/>
</dbReference>
<dbReference type="Gene3D" id="3.40.630.30">
    <property type="match status" value="1"/>
</dbReference>
<organism evidence="2 3">
    <name type="scientific">Polyporus arcularius HHB13444</name>
    <dbReference type="NCBI Taxonomy" id="1314778"/>
    <lineage>
        <taxon>Eukaryota</taxon>
        <taxon>Fungi</taxon>
        <taxon>Dikarya</taxon>
        <taxon>Basidiomycota</taxon>
        <taxon>Agaricomycotina</taxon>
        <taxon>Agaricomycetes</taxon>
        <taxon>Polyporales</taxon>
        <taxon>Polyporaceae</taxon>
        <taxon>Polyporus</taxon>
    </lineage>
</organism>
<dbReference type="InterPro" id="IPR016181">
    <property type="entry name" value="Acyl_CoA_acyltransferase"/>
</dbReference>
<dbReference type="AlphaFoldDB" id="A0A5C3NYC5"/>
<dbReference type="InterPro" id="IPR000182">
    <property type="entry name" value="GNAT_dom"/>
</dbReference>